<organism evidence="2 3">
    <name type="scientific">Lentzea alba</name>
    <dbReference type="NCBI Taxonomy" id="2714351"/>
    <lineage>
        <taxon>Bacteria</taxon>
        <taxon>Bacillati</taxon>
        <taxon>Actinomycetota</taxon>
        <taxon>Actinomycetes</taxon>
        <taxon>Pseudonocardiales</taxon>
        <taxon>Pseudonocardiaceae</taxon>
        <taxon>Lentzea</taxon>
    </lineage>
</organism>
<dbReference type="Pfam" id="PF13191">
    <property type="entry name" value="AAA_16"/>
    <property type="match status" value="1"/>
</dbReference>
<keyword evidence="2" id="KW-0547">Nucleotide-binding</keyword>
<gene>
    <name evidence="2" type="ORF">G7043_44380</name>
</gene>
<dbReference type="InterPro" id="IPR011990">
    <property type="entry name" value="TPR-like_helical_dom_sf"/>
</dbReference>
<name>A0A7C9RYB1_9PSEU</name>
<dbReference type="InterPro" id="IPR027417">
    <property type="entry name" value="P-loop_NTPase"/>
</dbReference>
<keyword evidence="3" id="KW-1185">Reference proteome</keyword>
<evidence type="ECO:0000259" key="1">
    <source>
        <dbReference type="Pfam" id="PF13191"/>
    </source>
</evidence>
<dbReference type="Gene3D" id="3.40.50.300">
    <property type="entry name" value="P-loop containing nucleotide triphosphate hydrolases"/>
    <property type="match status" value="1"/>
</dbReference>
<proteinExistence type="predicted"/>
<dbReference type="Gene3D" id="1.25.40.10">
    <property type="entry name" value="Tetratricopeptide repeat domain"/>
    <property type="match status" value="1"/>
</dbReference>
<dbReference type="AlphaFoldDB" id="A0A7C9RYB1"/>
<dbReference type="SUPFAM" id="SSF48452">
    <property type="entry name" value="TPR-like"/>
    <property type="match status" value="1"/>
</dbReference>
<feature type="domain" description="Orc1-like AAA ATPase" evidence="1">
    <location>
        <begin position="13"/>
        <end position="164"/>
    </location>
</feature>
<keyword evidence="2" id="KW-0067">ATP-binding</keyword>
<evidence type="ECO:0000313" key="2">
    <source>
        <dbReference type="EMBL" id="NGY65947.1"/>
    </source>
</evidence>
<dbReference type="InterPro" id="IPR041664">
    <property type="entry name" value="AAA_16"/>
</dbReference>
<comment type="caution">
    <text evidence="2">The sequence shown here is derived from an EMBL/GenBank/DDBJ whole genome shotgun (WGS) entry which is preliminary data.</text>
</comment>
<protein>
    <submittedName>
        <fullName evidence="2">ATP-binding protein</fullName>
    </submittedName>
</protein>
<dbReference type="Proteomes" id="UP000481360">
    <property type="component" value="Unassembled WGS sequence"/>
</dbReference>
<evidence type="ECO:0000313" key="3">
    <source>
        <dbReference type="Proteomes" id="UP000481360"/>
    </source>
</evidence>
<dbReference type="SUPFAM" id="SSF52540">
    <property type="entry name" value="P-loop containing nucleoside triphosphate hydrolases"/>
    <property type="match status" value="1"/>
</dbReference>
<dbReference type="GO" id="GO:0005524">
    <property type="term" value="F:ATP binding"/>
    <property type="evidence" value="ECO:0007669"/>
    <property type="project" value="UniProtKB-KW"/>
</dbReference>
<dbReference type="EMBL" id="JAAMPJ010000018">
    <property type="protein sequence ID" value="NGY65947.1"/>
    <property type="molecule type" value="Genomic_DNA"/>
</dbReference>
<accession>A0A7C9RYB1</accession>
<dbReference type="RefSeq" id="WP_166055173.1">
    <property type="nucleotide sequence ID" value="NZ_JAAMPJ010000018.1"/>
</dbReference>
<sequence length="956" mass="109321">MTWRGTENDHFYIGREEERAVLGVVDEVRADGTSRAVLLYGPGGVGKTRLVRELADRGHDGAVWMPPIDVDDSEYWLLTNLEHDIAVRLDPEHEFFEKYFHQAASFEDVTRQRIGLETIKGHLERLNEQFVECYRAFVAASGTTVVITLDTVEAVRGMSSFLVKLTQWMKELPSTAFVVSGRPVRGEDPLREQLGGVHRPLETRVVALGGFSAAEIAAYFDAGPLRGSLTAAERDRLAELTEGHPLWLALAVAYLVHQDPPREMTEDGEITDKRRDLFRRQLITPFRDTGFWAEAIKRLAVVRHSVNQTIWQQLMNDRGLPADAESWDEAWELLLARPWVRPRANQRYVTLHDALAEELAQRLIPLEDRDETWRKTLWRNAVSAYSALYREKSSEQERELESLPERMNTMPSTGDEALRELVRLPADKRELDQIRTAELHYLLLLSSEDGTARFIELHEEAKQDNDLLFEELICHELERFLPHARFTAPLDDVLGVAVRRFQRWLIDDAPVRYLEITLIIASFLTHNEQPAAAMALLQDVPLGDAGPEMRYRLANERGNACMRIPSRIADAKTFFQESGRQAQQLPLPAQARRVAQANKELGFYYRNIGQWEEADNAYRQARDTLASVLGPGSTDDAREEMASIQTNWAYLKALRGSYVEARNLIESAVQVRRRLGNRIQVGISLSVCGEVHRYERNFLEAWNDYREAEAIFQAHGSWAWLGQIFQEQAICLLQAEQAGVPLAGDALERAQSLIERALEICRDRAIRGYPSALNRAGRIFGMTDVDRGLDYLQQSIVAAKRIADGWFLSANIIEYVELAYRAWCATGRQEYRDDLDRLTGDVRDAITQYDFFDLKGRWELMRGHLNAQDSLAAGNEDGLRRAVLHYGDGFTLLADRRVGSHGAAAISTEFKRFQQVYDQLPEDMKIEWYTVLRRMWTAENEQKQFTSLLARLEQLY</sequence>
<reference evidence="2 3" key="1">
    <citation type="submission" date="2020-03" db="EMBL/GenBank/DDBJ databases">
        <title>Isolation and identification of active actinomycetes.</title>
        <authorList>
            <person name="Sun X."/>
        </authorList>
    </citation>
    <scope>NUCLEOTIDE SEQUENCE [LARGE SCALE GENOMIC DNA]</scope>
    <source>
        <strain evidence="2 3">NEAU-D13</strain>
    </source>
</reference>